<dbReference type="SUPFAM" id="SSF51905">
    <property type="entry name" value="FAD/NAD(P)-binding domain"/>
    <property type="match status" value="1"/>
</dbReference>
<dbReference type="InterPro" id="IPR036188">
    <property type="entry name" value="FAD/NAD-bd_sf"/>
</dbReference>
<gene>
    <name evidence="1" type="ORF">OG579_04335</name>
</gene>
<dbReference type="GO" id="GO:0005829">
    <property type="term" value="C:cytosol"/>
    <property type="evidence" value="ECO:0007669"/>
    <property type="project" value="TreeGrafter"/>
</dbReference>
<reference evidence="1 2" key="1">
    <citation type="submission" date="2022-10" db="EMBL/GenBank/DDBJ databases">
        <title>The complete genomes of actinobacterial strains from the NBC collection.</title>
        <authorList>
            <person name="Joergensen T.S."/>
            <person name="Alvarez Arevalo M."/>
            <person name="Sterndorff E.B."/>
            <person name="Faurdal D."/>
            <person name="Vuksanovic O."/>
            <person name="Mourched A.-S."/>
            <person name="Charusanti P."/>
            <person name="Shaw S."/>
            <person name="Blin K."/>
            <person name="Weber T."/>
        </authorList>
    </citation>
    <scope>NUCLEOTIDE SEQUENCE [LARGE SCALE GENOMIC DNA]</scope>
    <source>
        <strain evidence="1 2">NBC_00319</strain>
    </source>
</reference>
<organism evidence="1 2">
    <name type="scientific">Williamsia herbipolensis</name>
    <dbReference type="NCBI Taxonomy" id="1603258"/>
    <lineage>
        <taxon>Bacteria</taxon>
        <taxon>Bacillati</taxon>
        <taxon>Actinomycetota</taxon>
        <taxon>Actinomycetes</taxon>
        <taxon>Mycobacteriales</taxon>
        <taxon>Nocardiaceae</taxon>
        <taxon>Williamsia</taxon>
    </lineage>
</organism>
<dbReference type="RefSeq" id="WP_328858222.1">
    <property type="nucleotide sequence ID" value="NZ_CP108021.1"/>
</dbReference>
<evidence type="ECO:0000313" key="1">
    <source>
        <dbReference type="EMBL" id="WUM21047.1"/>
    </source>
</evidence>
<dbReference type="PRINTS" id="PR00420">
    <property type="entry name" value="RNGMNOXGNASE"/>
</dbReference>
<dbReference type="AlphaFoldDB" id="A0AAU4K4X9"/>
<proteinExistence type="predicted"/>
<accession>A0AAU4K4X9</accession>
<protein>
    <submittedName>
        <fullName evidence="1">NAD(P)/FAD-dependent oxidoreductase</fullName>
    </submittedName>
</protein>
<dbReference type="KEGG" id="whr:OG579_04335"/>
<name>A0AAU4K4X9_9NOCA</name>
<keyword evidence="2" id="KW-1185">Reference proteome</keyword>
<sequence>MTTSSDARIHDAIVVGAGHNGLVAATYLAQSGLDVAVVERDTIPGGAVSTVARFPGYRVDRGSSAHIMIRHTSIIDDLSLGSHGLRYIDCDPWAFAPADGDSPAIVFRTDLDATCVSIEAACGAREADAYRRFVAVWGPRSAAVMRMFAHRPTVGGFARSFWGMPTRDGVTGRAAGANLAQEFLRSGDALLDSWFDSERLKAALAWFGAQSGPPMSEPGTAPMVGIAALMHTLPPGRAVGGSGALTEALVSALGSHGGELVLDAPVESLAWTGDHWRVTSAGGAVRRARSVVAACHILTTLDALAAGGVAPEQVRRWRSRIEVGPGIGSAVRIGATALPDYPGLPSDLPAHGVHSGLGLLVSDRAHLAAAYGDARAGQLPRRPALVAMSYSAIDPGLAPPQRHSLTLWSQWHPRHLAENRSWTDLAHRAGDDIVAEMDRQAPGFSSTIEHVHVQTPDRIEDELGLVGGNVMHVEMSMDQMFAFRPHPDLGGHRVPGVPGLYLAGASTHPGGGVSGISGALAADLVLSDRAGLADTVRDAVGSVWTAVRRRAPAVGRPRT</sequence>
<dbReference type="PANTHER" id="PTHR10668">
    <property type="entry name" value="PHYTOENE DEHYDROGENASE"/>
    <property type="match status" value="1"/>
</dbReference>
<dbReference type="Pfam" id="PF13450">
    <property type="entry name" value="NAD_binding_8"/>
    <property type="match status" value="1"/>
</dbReference>
<dbReference type="EMBL" id="CP108021">
    <property type="protein sequence ID" value="WUM21047.1"/>
    <property type="molecule type" value="Genomic_DNA"/>
</dbReference>
<evidence type="ECO:0000313" key="2">
    <source>
        <dbReference type="Proteomes" id="UP001432128"/>
    </source>
</evidence>
<dbReference type="Gene3D" id="3.50.50.60">
    <property type="entry name" value="FAD/NAD(P)-binding domain"/>
    <property type="match status" value="2"/>
</dbReference>
<dbReference type="Proteomes" id="UP001432128">
    <property type="component" value="Chromosome"/>
</dbReference>
<dbReference type="PANTHER" id="PTHR10668:SF103">
    <property type="entry name" value="PYRIDINE NUCLEOTIDE-DISULFIDE OXIDOREDUCTASE DOMAIN-CONTAINING PROTEIN 2"/>
    <property type="match status" value="1"/>
</dbReference>